<dbReference type="InterPro" id="IPR052665">
    <property type="entry name" value="Neuropeptide-GPCR"/>
</dbReference>
<dbReference type="OrthoDB" id="5864054at2759"/>
<feature type="transmembrane region" description="Helical" evidence="5">
    <location>
        <begin position="193"/>
        <end position="212"/>
    </location>
</feature>
<feature type="transmembrane region" description="Helical" evidence="5">
    <location>
        <begin position="335"/>
        <end position="355"/>
    </location>
</feature>
<dbReference type="Proteomes" id="UP001152747">
    <property type="component" value="Unassembled WGS sequence"/>
</dbReference>
<sequence length="422" mass="47746">MTDANYTVNAELCQLYSQCANYTVNSTISYEVCEIYNECVNATINDNSTICHIYQQCTKTTLQTILSASYIIIVFIVPLAGIALNSYVLSKLIKLAQKSVVRFETTSGLPLAAMSIGDSITLFSLLSQALLHYIPKTYIPLFWLHMFCKSGLYMIYTTSAFSVWCWFVLSVLRYTAVFHPIRYRTIWRQPRNALKVIVLAICIAESYILFIVEYDDDGYCNENLHFRTGRYSKVVHISDIFLFYAIPSMLRTVLDFIVLLHCYSPFTIDSLDRIIVDRRYAISGPTKRFSQTGELESLESKNVALALSVAVTAQGNLKNRSTFPKKKTAMVMRSIGISVLNLLLNLPSLIVRSWATIDMDSFEKSGWMAIEPVCQVLYFSQFACNAFYLATSIYETSGSPRSTVISSSSNRHVSRCISEEET</sequence>
<gene>
    <name evidence="7" type="ORF">CAMP_LOCUS16721</name>
</gene>
<feature type="transmembrane region" description="Helical" evidence="5">
    <location>
        <begin position="375"/>
        <end position="394"/>
    </location>
</feature>
<dbReference type="AlphaFoldDB" id="A0A9P1IZV9"/>
<accession>A0A9P1IZV9</accession>
<keyword evidence="2 5" id="KW-0812">Transmembrane</keyword>
<feature type="transmembrane region" description="Helical" evidence="5">
    <location>
        <begin position="68"/>
        <end position="88"/>
    </location>
</feature>
<dbReference type="Pfam" id="PF00001">
    <property type="entry name" value="7tm_1"/>
    <property type="match status" value="1"/>
</dbReference>
<evidence type="ECO:0000256" key="1">
    <source>
        <dbReference type="ARBA" id="ARBA00004370"/>
    </source>
</evidence>
<feature type="transmembrane region" description="Helical" evidence="5">
    <location>
        <begin position="151"/>
        <end position="172"/>
    </location>
</feature>
<dbReference type="InterPro" id="IPR000276">
    <property type="entry name" value="GPCR_Rhodpsn"/>
</dbReference>
<evidence type="ECO:0000259" key="6">
    <source>
        <dbReference type="PROSITE" id="PS50262"/>
    </source>
</evidence>
<dbReference type="SUPFAM" id="SSF81321">
    <property type="entry name" value="Family A G protein-coupled receptor-like"/>
    <property type="match status" value="1"/>
</dbReference>
<dbReference type="PANTHER" id="PTHR24224">
    <property type="entry name" value="CARDIOACCELERATORY PEPTIDE RECEPTOR-RELATED"/>
    <property type="match status" value="1"/>
</dbReference>
<feature type="transmembrane region" description="Helical" evidence="5">
    <location>
        <begin position="241"/>
        <end position="263"/>
    </location>
</feature>
<evidence type="ECO:0000256" key="5">
    <source>
        <dbReference type="SAM" id="Phobius"/>
    </source>
</evidence>
<dbReference type="GO" id="GO:0004930">
    <property type="term" value="F:G protein-coupled receptor activity"/>
    <property type="evidence" value="ECO:0007669"/>
    <property type="project" value="InterPro"/>
</dbReference>
<dbReference type="PROSITE" id="PS50262">
    <property type="entry name" value="G_PROTEIN_RECEP_F1_2"/>
    <property type="match status" value="1"/>
</dbReference>
<keyword evidence="8" id="KW-1185">Reference proteome</keyword>
<keyword evidence="4 5" id="KW-0472">Membrane</keyword>
<protein>
    <recommendedName>
        <fullName evidence="6">G-protein coupled receptors family 1 profile domain-containing protein</fullName>
    </recommendedName>
</protein>
<organism evidence="7 8">
    <name type="scientific">Caenorhabditis angaria</name>
    <dbReference type="NCBI Taxonomy" id="860376"/>
    <lineage>
        <taxon>Eukaryota</taxon>
        <taxon>Metazoa</taxon>
        <taxon>Ecdysozoa</taxon>
        <taxon>Nematoda</taxon>
        <taxon>Chromadorea</taxon>
        <taxon>Rhabditida</taxon>
        <taxon>Rhabditina</taxon>
        <taxon>Rhabditomorpha</taxon>
        <taxon>Rhabditoidea</taxon>
        <taxon>Rhabditidae</taxon>
        <taxon>Peloderinae</taxon>
        <taxon>Caenorhabditis</taxon>
    </lineage>
</organism>
<comment type="caution">
    <text evidence="7">The sequence shown here is derived from an EMBL/GenBank/DDBJ whole genome shotgun (WGS) entry which is preliminary data.</text>
</comment>
<dbReference type="EMBL" id="CANHGI010000006">
    <property type="protein sequence ID" value="CAI5454084.1"/>
    <property type="molecule type" value="Genomic_DNA"/>
</dbReference>
<feature type="transmembrane region" description="Helical" evidence="5">
    <location>
        <begin position="109"/>
        <end position="131"/>
    </location>
</feature>
<evidence type="ECO:0000313" key="8">
    <source>
        <dbReference type="Proteomes" id="UP001152747"/>
    </source>
</evidence>
<dbReference type="InterPro" id="IPR017452">
    <property type="entry name" value="GPCR_Rhodpsn_7TM"/>
</dbReference>
<dbReference type="Gene3D" id="1.20.1070.10">
    <property type="entry name" value="Rhodopsin 7-helix transmembrane proteins"/>
    <property type="match status" value="1"/>
</dbReference>
<evidence type="ECO:0000256" key="3">
    <source>
        <dbReference type="ARBA" id="ARBA00022989"/>
    </source>
</evidence>
<feature type="domain" description="G-protein coupled receptors family 1 profile" evidence="6">
    <location>
        <begin position="84"/>
        <end position="263"/>
    </location>
</feature>
<proteinExistence type="predicted"/>
<keyword evidence="3 5" id="KW-1133">Transmembrane helix</keyword>
<comment type="subcellular location">
    <subcellularLocation>
        <location evidence="1">Membrane</location>
    </subcellularLocation>
</comment>
<name>A0A9P1IZV9_9PELO</name>
<reference evidence="7" key="1">
    <citation type="submission" date="2022-11" db="EMBL/GenBank/DDBJ databases">
        <authorList>
            <person name="Kikuchi T."/>
        </authorList>
    </citation>
    <scope>NUCLEOTIDE SEQUENCE</scope>
    <source>
        <strain evidence="7">PS1010</strain>
    </source>
</reference>
<evidence type="ECO:0000256" key="2">
    <source>
        <dbReference type="ARBA" id="ARBA00022692"/>
    </source>
</evidence>
<dbReference type="PANTHER" id="PTHR24224:SF37">
    <property type="entry name" value="G-PROTEIN COUPLED RECEPTORS FAMILY 1 PROFILE DOMAIN-CONTAINING PROTEIN"/>
    <property type="match status" value="1"/>
</dbReference>
<evidence type="ECO:0000256" key="4">
    <source>
        <dbReference type="ARBA" id="ARBA00023136"/>
    </source>
</evidence>
<dbReference type="GO" id="GO:0016020">
    <property type="term" value="C:membrane"/>
    <property type="evidence" value="ECO:0007669"/>
    <property type="project" value="UniProtKB-SubCell"/>
</dbReference>
<evidence type="ECO:0000313" key="7">
    <source>
        <dbReference type="EMBL" id="CAI5454084.1"/>
    </source>
</evidence>